<dbReference type="AlphaFoldDB" id="W8THN9"/>
<protein>
    <recommendedName>
        <fullName evidence="4">DUF1385 domain-containing protein</fullName>
    </recommendedName>
</protein>
<dbReference type="eggNOG" id="COG3872">
    <property type="taxonomic scope" value="Bacteria"/>
</dbReference>
<dbReference type="RefSeq" id="WP_025434715.1">
    <property type="nucleotide sequence ID" value="NZ_CP007452.1"/>
</dbReference>
<accession>W8THN9</accession>
<gene>
    <name evidence="2" type="ORF">EAL2_c03740</name>
</gene>
<dbReference type="Pfam" id="PF07136">
    <property type="entry name" value="DUF1385"/>
    <property type="match status" value="1"/>
</dbReference>
<dbReference type="PANTHER" id="PTHR42867:SF1">
    <property type="entry name" value="MEMBRANE PROTEIN-RELATED"/>
    <property type="match status" value="1"/>
</dbReference>
<proteinExistence type="predicted"/>
<dbReference type="STRING" id="1286171.EAL2_c03740"/>
<sequence>MKKCNVGGQAVIEGVMMKNEDRLAVAVRKADGDIELQEKVLSSWIKSKGIDKLPFVRGAFVLIESMVEGVRALNFSADFFEDGEEEEKGAIDRFFDKAFGDKASEVAIYISVAISILLTVLLFILLPTFIGGFIKGLTDNVVVLNFVEGIARVGLFVAYVYLISFNSDIKRVYQYHGAEHKTIHCYENGLELTPENAAGFTRIHTRCGTNFMFVVLIISMLMFSLFGWPNPFLRVLYRLLLLPVVAGISYEIIRLAAKSNTPLLKPLMWPGLMLQKITTSEPDNSQLEVAIAALKAVVEEKKTPSKDAAEGEACEG</sequence>
<evidence type="ECO:0000313" key="2">
    <source>
        <dbReference type="EMBL" id="AHM55677.1"/>
    </source>
</evidence>
<dbReference type="OrthoDB" id="9784805at2"/>
<dbReference type="HOGENOM" id="CLU_038140_0_0_9"/>
<keyword evidence="3" id="KW-1185">Reference proteome</keyword>
<evidence type="ECO:0000313" key="3">
    <source>
        <dbReference type="Proteomes" id="UP000019591"/>
    </source>
</evidence>
<evidence type="ECO:0008006" key="4">
    <source>
        <dbReference type="Google" id="ProtNLM"/>
    </source>
</evidence>
<keyword evidence="1" id="KW-1133">Transmembrane helix</keyword>
<dbReference type="PANTHER" id="PTHR42867">
    <property type="entry name" value="MEMBRANE PROTEIN-RELATED"/>
    <property type="match status" value="1"/>
</dbReference>
<feature type="transmembrane region" description="Helical" evidence="1">
    <location>
        <begin position="106"/>
        <end position="130"/>
    </location>
</feature>
<keyword evidence="1" id="KW-0812">Transmembrane</keyword>
<feature type="transmembrane region" description="Helical" evidence="1">
    <location>
        <begin position="142"/>
        <end position="162"/>
    </location>
</feature>
<reference evidence="2 3" key="1">
    <citation type="journal article" date="2014" name="Genome Announc.">
        <title>Complete Genome Sequence of Amino Acid-Utilizing Eubacterium acidaminophilum al-2 (DSM 3953).</title>
        <authorList>
            <person name="Poehlein A."/>
            <person name="Andreesen J.R."/>
            <person name="Daniel R."/>
        </authorList>
    </citation>
    <scope>NUCLEOTIDE SEQUENCE [LARGE SCALE GENOMIC DNA]</scope>
    <source>
        <strain evidence="2 3">DSM 3953</strain>
    </source>
</reference>
<dbReference type="KEGG" id="eac:EAL2_c03740"/>
<feature type="transmembrane region" description="Helical" evidence="1">
    <location>
        <begin position="211"/>
        <end position="229"/>
    </location>
</feature>
<dbReference type="Proteomes" id="UP000019591">
    <property type="component" value="Chromosome"/>
</dbReference>
<evidence type="ECO:0000256" key="1">
    <source>
        <dbReference type="SAM" id="Phobius"/>
    </source>
</evidence>
<dbReference type="InterPro" id="IPR010787">
    <property type="entry name" value="DUF1385"/>
</dbReference>
<organism evidence="2 3">
    <name type="scientific">Peptoclostridium acidaminophilum DSM 3953</name>
    <dbReference type="NCBI Taxonomy" id="1286171"/>
    <lineage>
        <taxon>Bacteria</taxon>
        <taxon>Bacillati</taxon>
        <taxon>Bacillota</taxon>
        <taxon>Clostridia</taxon>
        <taxon>Peptostreptococcales</taxon>
        <taxon>Peptoclostridiaceae</taxon>
        <taxon>Peptoclostridium</taxon>
    </lineage>
</organism>
<dbReference type="PATRIC" id="fig|1286171.3.peg.314"/>
<keyword evidence="1" id="KW-0472">Membrane</keyword>
<name>W8THN9_PEPAC</name>
<dbReference type="EMBL" id="CP007452">
    <property type="protein sequence ID" value="AHM55677.1"/>
    <property type="molecule type" value="Genomic_DNA"/>
</dbReference>